<dbReference type="InterPro" id="IPR011933">
    <property type="entry name" value="Double_TM_dom"/>
</dbReference>
<reference evidence="3 4" key="1">
    <citation type="submission" date="2021-03" db="EMBL/GenBank/DDBJ databases">
        <authorList>
            <person name="Kim M.K."/>
        </authorList>
    </citation>
    <scope>NUCLEOTIDE SEQUENCE [LARGE SCALE GENOMIC DNA]</scope>
    <source>
        <strain evidence="3 4">BT507</strain>
    </source>
</reference>
<evidence type="ECO:0000313" key="4">
    <source>
        <dbReference type="Proteomes" id="UP000670527"/>
    </source>
</evidence>
<feature type="transmembrane region" description="Helical" evidence="1">
    <location>
        <begin position="12"/>
        <end position="33"/>
    </location>
</feature>
<dbReference type="InterPro" id="IPR024163">
    <property type="entry name" value="Aerotolerance_reg_N"/>
</dbReference>
<dbReference type="NCBIfam" id="TIGR02226">
    <property type="entry name" value="two_anch"/>
    <property type="match status" value="1"/>
</dbReference>
<name>A0ABS3TDB1_9BACT</name>
<dbReference type="Proteomes" id="UP000670527">
    <property type="component" value="Unassembled WGS sequence"/>
</dbReference>
<gene>
    <name evidence="3" type="ORF">J4D97_10955</name>
</gene>
<dbReference type="RefSeq" id="WP_208307622.1">
    <property type="nucleotide sequence ID" value="NZ_JAGETX010000005.1"/>
</dbReference>
<comment type="caution">
    <text evidence="3">The sequence shown here is derived from an EMBL/GenBank/DDBJ whole genome shotgun (WGS) entry which is preliminary data.</text>
</comment>
<accession>A0ABS3TDB1</accession>
<evidence type="ECO:0000256" key="1">
    <source>
        <dbReference type="SAM" id="Phobius"/>
    </source>
</evidence>
<feature type="transmembrane region" description="Helical" evidence="1">
    <location>
        <begin position="65"/>
        <end position="87"/>
    </location>
</feature>
<keyword evidence="1" id="KW-1133">Transmembrane helix</keyword>
<sequence>MLALSLSTFHVLHPTAGLLALLGVLVPLLVYLWNRRPARVVQVGSLRWLETAANRRLRRLKPEQLLLFLLRATLVGVLALAVAGLSWQEPAPPVRGQVLLSPDLLASSALAAVRPGIDSLRQQGYELRQLRRGFPQVPARTWARLASPTPSLTDSLRALLPADNLWMRAQQAADSFPNRPLRVFSTAALRRFEGPRPALPATLRWQLVPTPDSAHWLQAAALVGTDSLRLLVGRSTEEASTFRSLTVRRPANGASVRVTGLPGISYQTTANGAQLRTLDSTIVPVRTTPVRAWLLTDAAYALEARYWRAAVQAVSVGLVAPLQLTAATLAPAGPLPDVVIWLKDAPLPAAWQQAAVPGTQVWRVGRGGGRAVGGTFIPTNTQNTVAIRRLDSLTVAAAETVWQDAAGRPLLVRQALGAGTLYHLRTRLHPSWSALGESPALPGLLLPLLQPPVAPTRLLAHDQRTLDPHQLLTTTAPAAASVSVANDAPPATDLRPWVVLAAVLLFGLERLLSWRAAGRPLTTATASV</sequence>
<dbReference type="EMBL" id="JAGETX010000005">
    <property type="protein sequence ID" value="MBO3271168.1"/>
    <property type="molecule type" value="Genomic_DNA"/>
</dbReference>
<evidence type="ECO:0000259" key="2">
    <source>
        <dbReference type="Pfam" id="PF07584"/>
    </source>
</evidence>
<proteinExistence type="predicted"/>
<dbReference type="Pfam" id="PF07584">
    <property type="entry name" value="BatA"/>
    <property type="match status" value="1"/>
</dbReference>
<keyword evidence="1" id="KW-0472">Membrane</keyword>
<keyword evidence="4" id="KW-1185">Reference proteome</keyword>
<organism evidence="3 4">
    <name type="scientific">Hymenobacter defluvii</name>
    <dbReference type="NCBI Taxonomy" id="2054411"/>
    <lineage>
        <taxon>Bacteria</taxon>
        <taxon>Pseudomonadati</taxon>
        <taxon>Bacteroidota</taxon>
        <taxon>Cytophagia</taxon>
        <taxon>Cytophagales</taxon>
        <taxon>Hymenobacteraceae</taxon>
        <taxon>Hymenobacter</taxon>
    </lineage>
</organism>
<evidence type="ECO:0000313" key="3">
    <source>
        <dbReference type="EMBL" id="MBO3271168.1"/>
    </source>
</evidence>
<protein>
    <submittedName>
        <fullName evidence="3">BatA domain-containing protein</fullName>
    </submittedName>
</protein>
<feature type="domain" description="Aerotolerance regulator N-terminal" evidence="2">
    <location>
        <begin position="17"/>
        <end position="84"/>
    </location>
</feature>
<keyword evidence="1" id="KW-0812">Transmembrane</keyword>